<feature type="domain" description="Major facilitator superfamily (MFS) profile" evidence="8">
    <location>
        <begin position="12"/>
        <end position="213"/>
    </location>
</feature>
<dbReference type="PROSITE" id="PS00216">
    <property type="entry name" value="SUGAR_TRANSPORT_1"/>
    <property type="match status" value="1"/>
</dbReference>
<evidence type="ECO:0000256" key="3">
    <source>
        <dbReference type="ARBA" id="ARBA00022448"/>
    </source>
</evidence>
<dbReference type="Pfam" id="PF00083">
    <property type="entry name" value="Sugar_tr"/>
    <property type="match status" value="1"/>
</dbReference>
<keyword evidence="6 7" id="KW-0472">Membrane</keyword>
<dbReference type="KEGG" id="pchm:VFPPC_15165"/>
<dbReference type="Proteomes" id="UP000078397">
    <property type="component" value="Unassembled WGS sequence"/>
</dbReference>
<comment type="subcellular location">
    <subcellularLocation>
        <location evidence="1">Membrane</location>
        <topology evidence="1">Multi-pass membrane protein</topology>
    </subcellularLocation>
</comment>
<feature type="transmembrane region" description="Helical" evidence="7">
    <location>
        <begin position="7"/>
        <end position="25"/>
    </location>
</feature>
<name>A0A179G419_METCM</name>
<feature type="transmembrane region" description="Helical" evidence="7">
    <location>
        <begin position="180"/>
        <end position="199"/>
    </location>
</feature>
<dbReference type="InterPro" id="IPR036259">
    <property type="entry name" value="MFS_trans_sf"/>
</dbReference>
<keyword evidence="4 7" id="KW-0812">Transmembrane</keyword>
<comment type="similarity">
    <text evidence="2">Belongs to the major facilitator superfamily. Sugar transporter (TC 2.A.1.1) family.</text>
</comment>
<accession>A0A179G419</accession>
<dbReference type="GeneID" id="28856912"/>
<dbReference type="InterPro" id="IPR005829">
    <property type="entry name" value="Sugar_transporter_CS"/>
</dbReference>
<dbReference type="InterPro" id="IPR050360">
    <property type="entry name" value="MFS_Sugar_Transporters"/>
</dbReference>
<dbReference type="OrthoDB" id="6612291at2759"/>
<keyword evidence="10" id="KW-1185">Reference proteome</keyword>
<keyword evidence="3" id="KW-0813">Transport</keyword>
<protein>
    <submittedName>
        <fullName evidence="9">Sugar transporter STL1</fullName>
    </submittedName>
</protein>
<evidence type="ECO:0000256" key="4">
    <source>
        <dbReference type="ARBA" id="ARBA00022692"/>
    </source>
</evidence>
<feature type="transmembrane region" description="Helical" evidence="7">
    <location>
        <begin position="148"/>
        <end position="165"/>
    </location>
</feature>
<gene>
    <name evidence="9" type="ORF">VFPPC_15165</name>
</gene>
<evidence type="ECO:0000313" key="9">
    <source>
        <dbReference type="EMBL" id="OAQ72605.1"/>
    </source>
</evidence>
<dbReference type="PANTHER" id="PTHR48022:SF28">
    <property type="entry name" value="MAJOR FACILITATOR SUPERFAMILY (MFS) PROFILE DOMAIN-CONTAINING PROTEIN-RELATED"/>
    <property type="match status" value="1"/>
</dbReference>
<dbReference type="InterPro" id="IPR020846">
    <property type="entry name" value="MFS_dom"/>
</dbReference>
<sequence>MGLIGRPLNWAITATAGAGFLLFGYDQGVMSGLLAGDAFTRTFPEMDTTESGHGSASLQGTVVAIYEIGCFFGALIAFVFAERLGRRRTIMLGCVILSIGGALQACASTIPHMIAGRIVAGLGNGLNTSTIPVCHSELMVASKRGKGLCIELSITVFGVMIAYWVDCGMSYVPNDAQFRFPLALQCLFAIITVIGILFLPESPRWLVAHDRHD</sequence>
<keyword evidence="9" id="KW-0762">Sugar transport</keyword>
<feature type="transmembrane region" description="Helical" evidence="7">
    <location>
        <begin position="63"/>
        <end position="81"/>
    </location>
</feature>
<dbReference type="PROSITE" id="PS50850">
    <property type="entry name" value="MFS"/>
    <property type="match status" value="1"/>
</dbReference>
<dbReference type="GO" id="GO:0016020">
    <property type="term" value="C:membrane"/>
    <property type="evidence" value="ECO:0007669"/>
    <property type="project" value="UniProtKB-SubCell"/>
</dbReference>
<reference evidence="9 10" key="1">
    <citation type="journal article" date="2016" name="PLoS Pathog.">
        <title>Biosynthesis of antibiotic leucinostatins in bio-control fungus Purpureocillium lilacinum and their inhibition on phytophthora revealed by genome mining.</title>
        <authorList>
            <person name="Wang G."/>
            <person name="Liu Z."/>
            <person name="Lin R."/>
            <person name="Li E."/>
            <person name="Mao Z."/>
            <person name="Ling J."/>
            <person name="Yang Y."/>
            <person name="Yin W.B."/>
            <person name="Xie B."/>
        </authorList>
    </citation>
    <scope>NUCLEOTIDE SEQUENCE [LARGE SCALE GENOMIC DNA]</scope>
    <source>
        <strain evidence="9">170</strain>
    </source>
</reference>
<proteinExistence type="inferred from homology"/>
<evidence type="ECO:0000259" key="8">
    <source>
        <dbReference type="PROSITE" id="PS50850"/>
    </source>
</evidence>
<comment type="caution">
    <text evidence="9">The sequence shown here is derived from an EMBL/GenBank/DDBJ whole genome shotgun (WGS) entry which is preliminary data.</text>
</comment>
<dbReference type="InterPro" id="IPR005828">
    <property type="entry name" value="MFS_sugar_transport-like"/>
</dbReference>
<evidence type="ECO:0000256" key="5">
    <source>
        <dbReference type="ARBA" id="ARBA00022989"/>
    </source>
</evidence>
<evidence type="ECO:0000256" key="7">
    <source>
        <dbReference type="SAM" id="Phobius"/>
    </source>
</evidence>
<dbReference type="EMBL" id="LSBJ02000001">
    <property type="protein sequence ID" value="OAQ72605.1"/>
    <property type="molecule type" value="Genomic_DNA"/>
</dbReference>
<evidence type="ECO:0000256" key="6">
    <source>
        <dbReference type="ARBA" id="ARBA00023136"/>
    </source>
</evidence>
<dbReference type="GO" id="GO:0005351">
    <property type="term" value="F:carbohydrate:proton symporter activity"/>
    <property type="evidence" value="ECO:0007669"/>
    <property type="project" value="TreeGrafter"/>
</dbReference>
<organism evidence="9 10">
    <name type="scientific">Pochonia chlamydosporia 170</name>
    <dbReference type="NCBI Taxonomy" id="1380566"/>
    <lineage>
        <taxon>Eukaryota</taxon>
        <taxon>Fungi</taxon>
        <taxon>Dikarya</taxon>
        <taxon>Ascomycota</taxon>
        <taxon>Pezizomycotina</taxon>
        <taxon>Sordariomycetes</taxon>
        <taxon>Hypocreomycetidae</taxon>
        <taxon>Hypocreales</taxon>
        <taxon>Clavicipitaceae</taxon>
        <taxon>Pochonia</taxon>
    </lineage>
</organism>
<keyword evidence="5 7" id="KW-1133">Transmembrane helix</keyword>
<evidence type="ECO:0000313" key="10">
    <source>
        <dbReference type="Proteomes" id="UP000078397"/>
    </source>
</evidence>
<evidence type="ECO:0000256" key="1">
    <source>
        <dbReference type="ARBA" id="ARBA00004141"/>
    </source>
</evidence>
<evidence type="ECO:0000256" key="2">
    <source>
        <dbReference type="ARBA" id="ARBA00010992"/>
    </source>
</evidence>
<dbReference type="SUPFAM" id="SSF103473">
    <property type="entry name" value="MFS general substrate transporter"/>
    <property type="match status" value="1"/>
</dbReference>
<dbReference type="PRINTS" id="PR00171">
    <property type="entry name" value="SUGRTRNSPORT"/>
</dbReference>
<dbReference type="Gene3D" id="1.20.1250.20">
    <property type="entry name" value="MFS general substrate transporter like domains"/>
    <property type="match status" value="1"/>
</dbReference>
<dbReference type="RefSeq" id="XP_018148688.1">
    <property type="nucleotide sequence ID" value="XM_018292918.1"/>
</dbReference>
<dbReference type="AlphaFoldDB" id="A0A179G419"/>
<dbReference type="InterPro" id="IPR003663">
    <property type="entry name" value="Sugar/inositol_transpt"/>
</dbReference>
<dbReference type="PANTHER" id="PTHR48022">
    <property type="entry name" value="PLASTIDIC GLUCOSE TRANSPORTER 4"/>
    <property type="match status" value="1"/>
</dbReference>